<dbReference type="Proteomes" id="UP000321534">
    <property type="component" value="Unassembled WGS sequence"/>
</dbReference>
<comment type="caution">
    <text evidence="2">The sequence shown here is derived from an EMBL/GenBank/DDBJ whole genome shotgun (WGS) entry which is preliminary data.</text>
</comment>
<sequence length="70" mass="7642">MRRRQRPSAVVPASDRLHEIAEGEPLTWPADDAPAAPPETGASAGNRLRDAALRAQAEQQLARPNQPFLF</sequence>
<name>A0A512D5E6_9MICO</name>
<proteinExistence type="predicted"/>
<evidence type="ECO:0000256" key="1">
    <source>
        <dbReference type="SAM" id="MobiDB-lite"/>
    </source>
</evidence>
<reference evidence="2 3" key="1">
    <citation type="submission" date="2019-07" db="EMBL/GenBank/DDBJ databases">
        <title>Whole genome shotgun sequence of Terrabacter aerolatus NBRC 106305.</title>
        <authorList>
            <person name="Hosoyama A."/>
            <person name="Uohara A."/>
            <person name="Ohji S."/>
            <person name="Ichikawa N."/>
        </authorList>
    </citation>
    <scope>NUCLEOTIDE SEQUENCE [LARGE SCALE GENOMIC DNA]</scope>
    <source>
        <strain evidence="2 3">NBRC 106305</strain>
    </source>
</reference>
<protein>
    <submittedName>
        <fullName evidence="2">Uncharacterized protein</fullName>
    </submittedName>
</protein>
<evidence type="ECO:0000313" key="3">
    <source>
        <dbReference type="Proteomes" id="UP000321534"/>
    </source>
</evidence>
<gene>
    <name evidence="2" type="ORF">TAE01_35040</name>
</gene>
<accession>A0A512D5E6</accession>
<keyword evidence="3" id="KW-1185">Reference proteome</keyword>
<feature type="region of interest" description="Disordered" evidence="1">
    <location>
        <begin position="21"/>
        <end position="50"/>
    </location>
</feature>
<organism evidence="2 3">
    <name type="scientific">Terrabacter aerolatus</name>
    <dbReference type="NCBI Taxonomy" id="422442"/>
    <lineage>
        <taxon>Bacteria</taxon>
        <taxon>Bacillati</taxon>
        <taxon>Actinomycetota</taxon>
        <taxon>Actinomycetes</taxon>
        <taxon>Micrococcales</taxon>
        <taxon>Intrasporangiaceae</taxon>
        <taxon>Terrabacter</taxon>
    </lineage>
</organism>
<dbReference type="EMBL" id="BJYX01000024">
    <property type="protein sequence ID" value="GEO31694.1"/>
    <property type="molecule type" value="Genomic_DNA"/>
</dbReference>
<dbReference type="AlphaFoldDB" id="A0A512D5E6"/>
<evidence type="ECO:0000313" key="2">
    <source>
        <dbReference type="EMBL" id="GEO31694.1"/>
    </source>
</evidence>
<dbReference type="RefSeq" id="WP_186815266.1">
    <property type="nucleotide sequence ID" value="NZ_BAAARO010000019.1"/>
</dbReference>